<organism evidence="2 3">
    <name type="scientific">Perkinsus olseni</name>
    <name type="common">Perkinsus atlanticus</name>
    <dbReference type="NCBI Taxonomy" id="32597"/>
    <lineage>
        <taxon>Eukaryota</taxon>
        <taxon>Sar</taxon>
        <taxon>Alveolata</taxon>
        <taxon>Perkinsozoa</taxon>
        <taxon>Perkinsea</taxon>
        <taxon>Perkinsida</taxon>
        <taxon>Perkinsidae</taxon>
        <taxon>Perkinsus</taxon>
    </lineage>
</organism>
<feature type="transmembrane region" description="Helical" evidence="1">
    <location>
        <begin position="138"/>
        <end position="156"/>
    </location>
</feature>
<feature type="transmembrane region" description="Helical" evidence="1">
    <location>
        <begin position="50"/>
        <end position="71"/>
    </location>
</feature>
<feature type="non-terminal residue" evidence="2">
    <location>
        <position position="1"/>
    </location>
</feature>
<accession>A0A7J6ST64</accession>
<evidence type="ECO:0000313" key="3">
    <source>
        <dbReference type="Proteomes" id="UP000574390"/>
    </source>
</evidence>
<gene>
    <name evidence="2" type="ORF">FOZ62_013500</name>
</gene>
<dbReference type="AlphaFoldDB" id="A0A7J6ST64"/>
<dbReference type="Proteomes" id="UP000574390">
    <property type="component" value="Unassembled WGS sequence"/>
</dbReference>
<feature type="transmembrane region" description="Helical" evidence="1">
    <location>
        <begin position="83"/>
        <end position="108"/>
    </location>
</feature>
<sequence length="312" mass="34057">GFSLITGLAPFELAPMVSRTVLDPTLSRSLTLLPLLIAGCVAIKASYEEVATAIYLVVAVCPLLWAVGLLPRFEDACLWLVEFVSYHFCGTTNPVPIVPLTIVAVLALALPETHLLLYSIIGVLVGLIPPFLPCRLRAVVRQVVVCSAGVGLGFALRQVENSSPIRWWIALSLGLAECVILQFKVASRFLVAAFARCSLLVSLVYLLAYHEAVSEGYVAWLSIRHFASATAGMRPFPMGLPVTVVAAFHLVWYDDEDPDSLQQAAVLLMAADLFLQKVLSVTKGFHFGLALMYYSFRAPKQRHRGREVFAGL</sequence>
<keyword evidence="1" id="KW-0812">Transmembrane</keyword>
<feature type="non-terminal residue" evidence="2">
    <location>
        <position position="312"/>
    </location>
</feature>
<reference evidence="2 3" key="1">
    <citation type="submission" date="2020-04" db="EMBL/GenBank/DDBJ databases">
        <title>Perkinsus olseni comparative genomics.</title>
        <authorList>
            <person name="Bogema D.R."/>
        </authorList>
    </citation>
    <scope>NUCLEOTIDE SEQUENCE [LARGE SCALE GENOMIC DNA]</scope>
    <source>
        <strain evidence="2">ATCC PRA-205</strain>
    </source>
</reference>
<evidence type="ECO:0000256" key="1">
    <source>
        <dbReference type="SAM" id="Phobius"/>
    </source>
</evidence>
<dbReference type="EMBL" id="JABANM010012362">
    <property type="protein sequence ID" value="KAF4736134.1"/>
    <property type="molecule type" value="Genomic_DNA"/>
</dbReference>
<protein>
    <submittedName>
        <fullName evidence="2">Uncharacterized protein</fullName>
    </submittedName>
</protein>
<evidence type="ECO:0000313" key="2">
    <source>
        <dbReference type="EMBL" id="KAF4736134.1"/>
    </source>
</evidence>
<feature type="transmembrane region" description="Helical" evidence="1">
    <location>
        <begin position="25"/>
        <end position="43"/>
    </location>
</feature>
<proteinExistence type="predicted"/>
<feature type="transmembrane region" description="Helical" evidence="1">
    <location>
        <begin position="115"/>
        <end position="132"/>
    </location>
</feature>
<feature type="transmembrane region" description="Helical" evidence="1">
    <location>
        <begin position="165"/>
        <end position="183"/>
    </location>
</feature>
<feature type="transmembrane region" description="Helical" evidence="1">
    <location>
        <begin position="231"/>
        <end position="253"/>
    </location>
</feature>
<feature type="transmembrane region" description="Helical" evidence="1">
    <location>
        <begin position="273"/>
        <end position="296"/>
    </location>
</feature>
<name>A0A7J6ST64_PEROL</name>
<comment type="caution">
    <text evidence="2">The sequence shown here is derived from an EMBL/GenBank/DDBJ whole genome shotgun (WGS) entry which is preliminary data.</text>
</comment>
<keyword evidence="1" id="KW-0472">Membrane</keyword>
<keyword evidence="1" id="KW-1133">Transmembrane helix</keyword>